<dbReference type="KEGG" id="ark:D6B99_10080"/>
<evidence type="ECO:0000313" key="4">
    <source>
        <dbReference type="Proteomes" id="UP000266118"/>
    </source>
</evidence>
<dbReference type="InterPro" id="IPR047676">
    <property type="entry name" value="FxLYD_dom"/>
</dbReference>
<organism evidence="3 4">
    <name type="scientific">Arachidicoccus soli</name>
    <dbReference type="NCBI Taxonomy" id="2341117"/>
    <lineage>
        <taxon>Bacteria</taxon>
        <taxon>Pseudomonadati</taxon>
        <taxon>Bacteroidota</taxon>
        <taxon>Chitinophagia</taxon>
        <taxon>Chitinophagales</taxon>
        <taxon>Chitinophagaceae</taxon>
        <taxon>Arachidicoccus</taxon>
    </lineage>
</organism>
<keyword evidence="2" id="KW-0812">Transmembrane</keyword>
<feature type="region of interest" description="Disordered" evidence="1">
    <location>
        <begin position="72"/>
        <end position="145"/>
    </location>
</feature>
<evidence type="ECO:0000256" key="2">
    <source>
        <dbReference type="SAM" id="Phobius"/>
    </source>
</evidence>
<accession>A0A386HQQ0</accession>
<gene>
    <name evidence="3" type="ORF">D6B99_10080</name>
</gene>
<name>A0A386HQQ0_9BACT</name>
<reference evidence="3 4" key="1">
    <citation type="submission" date="2018-09" db="EMBL/GenBank/DDBJ databases">
        <title>Arachidicoccus sp. nov., a bacterium isolated from soil.</title>
        <authorList>
            <person name="Weon H.-Y."/>
            <person name="Kwon S.-W."/>
            <person name="Lee S.A."/>
        </authorList>
    </citation>
    <scope>NUCLEOTIDE SEQUENCE [LARGE SCALE GENOMIC DNA]</scope>
    <source>
        <strain evidence="3 4">KIS59-12</strain>
    </source>
</reference>
<dbReference type="OrthoDB" id="671555at2"/>
<dbReference type="NCBIfam" id="NF038353">
    <property type="entry name" value="FxLYD_dom"/>
    <property type="match status" value="1"/>
</dbReference>
<evidence type="ECO:0000256" key="1">
    <source>
        <dbReference type="SAM" id="MobiDB-lite"/>
    </source>
</evidence>
<proteinExistence type="predicted"/>
<feature type="region of interest" description="Disordered" evidence="1">
    <location>
        <begin position="270"/>
        <end position="304"/>
    </location>
</feature>
<protein>
    <recommendedName>
        <fullName evidence="5">DUF4339 domain-containing protein</fullName>
    </recommendedName>
</protein>
<sequence length="400" mass="44180">MLYRLLRNNIESGPFTKDELMNHGLLASDQIKLEGEANWHAPHAFNEFKDITAHFPKPKFKITANKEVIEIKEEKKEDTNPASSEKKAAATPFKRVPSAIPRNRNEHFHEEDVSRKPHTTVKASVEDIESAPRLEKRERKVPTIQESKKAPSSNFKKEVIIPISILVAIGFIAFFIYKKLTAPSSLLANPTAALSDSSAYKIAKTDTIATQVPKSKTATHHLNDSSHIAKSRDSLNKQIDTISKVATVPPPAHNEDSAISVQKTAVANEESSAKKAVAQSKKQEKEVIQTTKSPEKKSNRKKGKSINDFVALSLNKLPNKEVRNIKLRIKNISNQSLNIAVIDVKYLDANGNMLTGETLEANNIGAGKTVTVRVPNNKEAANITYKVSLISGDSLYLMAP</sequence>
<feature type="region of interest" description="Disordered" evidence="1">
    <location>
        <begin position="213"/>
        <end position="233"/>
    </location>
</feature>
<keyword evidence="2" id="KW-1133">Transmembrane helix</keyword>
<dbReference type="Proteomes" id="UP000266118">
    <property type="component" value="Chromosome"/>
</dbReference>
<feature type="transmembrane region" description="Helical" evidence="2">
    <location>
        <begin position="159"/>
        <end position="177"/>
    </location>
</feature>
<dbReference type="RefSeq" id="WP_119987756.1">
    <property type="nucleotide sequence ID" value="NZ_CP032489.1"/>
</dbReference>
<evidence type="ECO:0000313" key="3">
    <source>
        <dbReference type="EMBL" id="AYD47906.1"/>
    </source>
</evidence>
<dbReference type="EMBL" id="CP032489">
    <property type="protein sequence ID" value="AYD47906.1"/>
    <property type="molecule type" value="Genomic_DNA"/>
</dbReference>
<feature type="compositionally biased region" description="Basic and acidic residues" evidence="1">
    <location>
        <begin position="281"/>
        <end position="297"/>
    </location>
</feature>
<keyword evidence="4" id="KW-1185">Reference proteome</keyword>
<feature type="compositionally biased region" description="Basic and acidic residues" evidence="1">
    <location>
        <begin position="103"/>
        <end position="115"/>
    </location>
</feature>
<dbReference type="AlphaFoldDB" id="A0A386HQQ0"/>
<feature type="compositionally biased region" description="Basic and acidic residues" evidence="1">
    <location>
        <begin position="72"/>
        <end position="88"/>
    </location>
</feature>
<evidence type="ECO:0008006" key="5">
    <source>
        <dbReference type="Google" id="ProtNLM"/>
    </source>
</evidence>
<feature type="compositionally biased region" description="Basic and acidic residues" evidence="1">
    <location>
        <begin position="130"/>
        <end position="145"/>
    </location>
</feature>
<keyword evidence="2" id="KW-0472">Membrane</keyword>